<dbReference type="SMART" id="SM00563">
    <property type="entry name" value="PlsC"/>
    <property type="match status" value="1"/>
</dbReference>
<dbReference type="STRING" id="1122204.SAMN05421781_0715"/>
<dbReference type="EMBL" id="FNNC01000001">
    <property type="protein sequence ID" value="SDW17484.1"/>
    <property type="molecule type" value="Genomic_DNA"/>
</dbReference>
<accession>A0A1H2RF93</accession>
<dbReference type="SUPFAM" id="SSF69593">
    <property type="entry name" value="Glycerol-3-phosphate (1)-acyltransferase"/>
    <property type="match status" value="1"/>
</dbReference>
<name>A0A1H2RF93_9BACI</name>
<dbReference type="RefSeq" id="WP_091611242.1">
    <property type="nucleotide sequence ID" value="NZ_FNNC01000001.1"/>
</dbReference>
<dbReference type="InterPro" id="IPR002123">
    <property type="entry name" value="Plipid/glycerol_acylTrfase"/>
</dbReference>
<evidence type="ECO:0000313" key="5">
    <source>
        <dbReference type="Proteomes" id="UP000199488"/>
    </source>
</evidence>
<proteinExistence type="predicted"/>
<dbReference type="GO" id="GO:0006654">
    <property type="term" value="P:phosphatidic acid biosynthetic process"/>
    <property type="evidence" value="ECO:0007669"/>
    <property type="project" value="TreeGrafter"/>
</dbReference>
<evidence type="ECO:0000313" key="4">
    <source>
        <dbReference type="EMBL" id="SDW17484.1"/>
    </source>
</evidence>
<evidence type="ECO:0000256" key="2">
    <source>
        <dbReference type="ARBA" id="ARBA00023315"/>
    </source>
</evidence>
<dbReference type="AlphaFoldDB" id="A0A1H2RF93"/>
<reference evidence="4 5" key="1">
    <citation type="submission" date="2016-10" db="EMBL/GenBank/DDBJ databases">
        <authorList>
            <person name="de Groot N.N."/>
        </authorList>
    </citation>
    <scope>NUCLEOTIDE SEQUENCE [LARGE SCALE GENOMIC DNA]</scope>
    <source>
        <strain evidence="4 5">DSM 23126</strain>
    </source>
</reference>
<protein>
    <submittedName>
        <fullName evidence="4">1-acyl-sn-glycerol-3-phosphate acyltransferase</fullName>
    </submittedName>
</protein>
<dbReference type="OrthoDB" id="9803035at2"/>
<dbReference type="PANTHER" id="PTHR10434">
    <property type="entry name" value="1-ACYL-SN-GLYCEROL-3-PHOSPHATE ACYLTRANSFERASE"/>
    <property type="match status" value="1"/>
</dbReference>
<evidence type="ECO:0000259" key="3">
    <source>
        <dbReference type="SMART" id="SM00563"/>
    </source>
</evidence>
<keyword evidence="1 4" id="KW-0808">Transferase</keyword>
<feature type="domain" description="Phospholipid/glycerol acyltransferase" evidence="3">
    <location>
        <begin position="34"/>
        <end position="146"/>
    </location>
</feature>
<organism evidence="4 5">
    <name type="scientific">Marinococcus luteus</name>
    <dbReference type="NCBI Taxonomy" id="1122204"/>
    <lineage>
        <taxon>Bacteria</taxon>
        <taxon>Bacillati</taxon>
        <taxon>Bacillota</taxon>
        <taxon>Bacilli</taxon>
        <taxon>Bacillales</taxon>
        <taxon>Bacillaceae</taxon>
        <taxon>Marinococcus</taxon>
    </lineage>
</organism>
<dbReference type="Proteomes" id="UP000199488">
    <property type="component" value="Unassembled WGS sequence"/>
</dbReference>
<keyword evidence="5" id="KW-1185">Reference proteome</keyword>
<evidence type="ECO:0000256" key="1">
    <source>
        <dbReference type="ARBA" id="ARBA00022679"/>
    </source>
</evidence>
<keyword evidence="2 4" id="KW-0012">Acyltransferase</keyword>
<dbReference type="Pfam" id="PF01553">
    <property type="entry name" value="Acyltransferase"/>
    <property type="match status" value="1"/>
</dbReference>
<dbReference type="CDD" id="cd07989">
    <property type="entry name" value="LPLAT_AGPAT-like"/>
    <property type="match status" value="1"/>
</dbReference>
<gene>
    <name evidence="4" type="ORF">SAMN05421781_0715</name>
</gene>
<sequence length="201" mass="22462">MMYNIVKYSSYFLAVIFMRVRVTGRENVPKEGPVLICSNHISNFDPPLLATHIRRKVHFMAKSELFNKKILGFIMYFVGAFPVRRGVVDRKSLKQGIQFLNEGQVLCLFPEGTRSKSGEIGKGLTGAGFFALRSDATVVPVAISGRYGLFRRVNVVIGRPVPMQDLRTNKAKAEEATEVIMEEIRAVHQQAKTGTSRLQSG</sequence>
<dbReference type="PANTHER" id="PTHR10434:SF11">
    <property type="entry name" value="1-ACYL-SN-GLYCEROL-3-PHOSPHATE ACYLTRANSFERASE"/>
    <property type="match status" value="1"/>
</dbReference>
<dbReference type="GO" id="GO:0003841">
    <property type="term" value="F:1-acylglycerol-3-phosphate O-acyltransferase activity"/>
    <property type="evidence" value="ECO:0007669"/>
    <property type="project" value="TreeGrafter"/>
</dbReference>